<dbReference type="RefSeq" id="WP_191616047.1">
    <property type="nucleotide sequence ID" value="NZ_JACYFG010000006.1"/>
</dbReference>
<sequence>MNTTLSKGKAPISTGVATAARRVPRWGLLVGFVLWTGAISVPLGLFSAAHRAVLPVAKESLQVSSSGEEQWTIVHVLAEDCACSRSVIDYLVDRGPSEAFAEEVTLVGGGSEAAERLRRQGYLVATVEGEQLCADFGSEGVPFFQVVKGGSEPSYSGAYFDGAFRGDAGFQDLRTASRLAAGGFVLSRPVYGCPTSERLKSVLDPFGWK</sequence>
<dbReference type="EMBL" id="JACYFG010000006">
    <property type="protein sequence ID" value="MBD5778922.1"/>
    <property type="molecule type" value="Genomic_DNA"/>
</dbReference>
<accession>A0A927F5P2</accession>
<feature type="transmembrane region" description="Helical" evidence="1">
    <location>
        <begin position="26"/>
        <end position="48"/>
    </location>
</feature>
<evidence type="ECO:0000256" key="1">
    <source>
        <dbReference type="SAM" id="Phobius"/>
    </source>
</evidence>
<keyword evidence="1" id="KW-1133">Transmembrane helix</keyword>
<evidence type="ECO:0000313" key="3">
    <source>
        <dbReference type="Proteomes" id="UP000622317"/>
    </source>
</evidence>
<protein>
    <submittedName>
        <fullName evidence="2">Uncharacterized protein</fullName>
    </submittedName>
</protein>
<name>A0A927F5P2_9BACT</name>
<gene>
    <name evidence="2" type="ORF">IEN85_05415</name>
</gene>
<organism evidence="2 3">
    <name type="scientific">Pelagicoccus enzymogenes</name>
    <dbReference type="NCBI Taxonomy" id="2773457"/>
    <lineage>
        <taxon>Bacteria</taxon>
        <taxon>Pseudomonadati</taxon>
        <taxon>Verrucomicrobiota</taxon>
        <taxon>Opitutia</taxon>
        <taxon>Puniceicoccales</taxon>
        <taxon>Pelagicoccaceae</taxon>
        <taxon>Pelagicoccus</taxon>
    </lineage>
</organism>
<dbReference type="AlphaFoldDB" id="A0A927F5P2"/>
<proteinExistence type="predicted"/>
<reference evidence="2" key="1">
    <citation type="submission" date="2020-09" db="EMBL/GenBank/DDBJ databases">
        <title>Pelagicoccus enzymogenes sp. nov. with an EPS production, isolated from marine sediment.</title>
        <authorList>
            <person name="Feng X."/>
        </authorList>
    </citation>
    <scope>NUCLEOTIDE SEQUENCE</scope>
    <source>
        <strain evidence="2">NFK12</strain>
    </source>
</reference>
<keyword evidence="1" id="KW-0812">Transmembrane</keyword>
<dbReference type="Proteomes" id="UP000622317">
    <property type="component" value="Unassembled WGS sequence"/>
</dbReference>
<keyword evidence="1" id="KW-0472">Membrane</keyword>
<comment type="caution">
    <text evidence="2">The sequence shown here is derived from an EMBL/GenBank/DDBJ whole genome shotgun (WGS) entry which is preliminary data.</text>
</comment>
<evidence type="ECO:0000313" key="2">
    <source>
        <dbReference type="EMBL" id="MBD5778922.1"/>
    </source>
</evidence>
<keyword evidence="3" id="KW-1185">Reference proteome</keyword>